<proteinExistence type="predicted"/>
<keyword evidence="3" id="KW-1185">Reference proteome</keyword>
<dbReference type="EMBL" id="FNXF01000005">
    <property type="protein sequence ID" value="SEH84288.1"/>
    <property type="molecule type" value="Genomic_DNA"/>
</dbReference>
<dbReference type="Pfam" id="PF09500">
    <property type="entry name" value="YiiD_C"/>
    <property type="match status" value="1"/>
</dbReference>
<dbReference type="Gene3D" id="3.10.129.10">
    <property type="entry name" value="Hotdog Thioesterase"/>
    <property type="match status" value="1"/>
</dbReference>
<dbReference type="PROSITE" id="PS51186">
    <property type="entry name" value="GNAT"/>
    <property type="match status" value="1"/>
</dbReference>
<dbReference type="InterPro" id="IPR016181">
    <property type="entry name" value="Acyl_CoA_acyltransferase"/>
</dbReference>
<dbReference type="OrthoDB" id="4305330at2"/>
<dbReference type="Gene3D" id="3.40.630.30">
    <property type="match status" value="1"/>
</dbReference>
<evidence type="ECO:0000259" key="1">
    <source>
        <dbReference type="PROSITE" id="PS51186"/>
    </source>
</evidence>
<protein>
    <submittedName>
        <fullName evidence="2">Thioesterase domain-containing protein, putative</fullName>
    </submittedName>
</protein>
<dbReference type="InterPro" id="IPR000182">
    <property type="entry name" value="GNAT_dom"/>
</dbReference>
<dbReference type="GO" id="GO:0016747">
    <property type="term" value="F:acyltransferase activity, transferring groups other than amino-acyl groups"/>
    <property type="evidence" value="ECO:0007669"/>
    <property type="project" value="InterPro"/>
</dbReference>
<dbReference type="AlphaFoldDB" id="A0A1H6LDS1"/>
<reference evidence="3" key="1">
    <citation type="submission" date="2016-10" db="EMBL/GenBank/DDBJ databases">
        <authorList>
            <person name="Varghese N."/>
            <person name="Submissions S."/>
        </authorList>
    </citation>
    <scope>NUCLEOTIDE SEQUENCE [LARGE SCALE GENOMIC DNA]</scope>
    <source>
        <strain evidence="3">DSM 17616</strain>
    </source>
</reference>
<dbReference type="InterPro" id="IPR012660">
    <property type="entry name" value="YiiD_C"/>
</dbReference>
<accession>A0A1H6LDS1</accession>
<dbReference type="CDD" id="cd04301">
    <property type="entry name" value="NAT_SF"/>
    <property type="match status" value="1"/>
</dbReference>
<dbReference type="SUPFAM" id="SSF54637">
    <property type="entry name" value="Thioesterase/thiol ester dehydrase-isomerase"/>
    <property type="match status" value="1"/>
</dbReference>
<sequence>MRHWHLRSPATPDEWQRYYQLRWQILRAPWQQPPGSERDELEAQAYHLMLLTPEGDIAAIGRLHQLEQGGAQVRYMAVATEYQGKGAGGRVLAALELQAVKWGCGYIRLNARDTALAFYQRNGYRQLGAAPQLYGIAHFVMQKQIRLDGSSEQHQQWCRQLNDTWQQTIPLSQYMQLTIASFDGNEIRCEAPLAPNINLHQTMFAGSIYALATLTGWGMLYLQLQALGLRGDQVLADASIKYLRPVAAQPQARCALQHCSGALEMLAEGRKAVQHIKVQVFSAGELAVEFTGRYAVLPAKAEAV</sequence>
<evidence type="ECO:0000313" key="2">
    <source>
        <dbReference type="EMBL" id="SEH84288.1"/>
    </source>
</evidence>
<gene>
    <name evidence="2" type="ORF">SAMN05660691_01726</name>
</gene>
<organism evidence="2 3">
    <name type="scientific">Rheinheimera pacifica</name>
    <dbReference type="NCBI Taxonomy" id="173990"/>
    <lineage>
        <taxon>Bacteria</taxon>
        <taxon>Pseudomonadati</taxon>
        <taxon>Pseudomonadota</taxon>
        <taxon>Gammaproteobacteria</taxon>
        <taxon>Chromatiales</taxon>
        <taxon>Chromatiaceae</taxon>
        <taxon>Rheinheimera</taxon>
    </lineage>
</organism>
<dbReference type="Proteomes" id="UP000199371">
    <property type="component" value="Unassembled WGS sequence"/>
</dbReference>
<dbReference type="Pfam" id="PF13673">
    <property type="entry name" value="Acetyltransf_10"/>
    <property type="match status" value="1"/>
</dbReference>
<dbReference type="InterPro" id="IPR029069">
    <property type="entry name" value="HotDog_dom_sf"/>
</dbReference>
<dbReference type="STRING" id="173990.SAMN05660691_01726"/>
<feature type="domain" description="N-acetyltransferase" evidence="1">
    <location>
        <begin position="5"/>
        <end position="146"/>
    </location>
</feature>
<dbReference type="NCBIfam" id="TIGR02447">
    <property type="entry name" value="yiiD_Cterm"/>
    <property type="match status" value="1"/>
</dbReference>
<evidence type="ECO:0000313" key="3">
    <source>
        <dbReference type="Proteomes" id="UP000199371"/>
    </source>
</evidence>
<name>A0A1H6LDS1_9GAMM</name>
<dbReference type="SUPFAM" id="SSF55729">
    <property type="entry name" value="Acyl-CoA N-acyltransferases (Nat)"/>
    <property type="match status" value="1"/>
</dbReference>
<dbReference type="RefSeq" id="WP_092792341.1">
    <property type="nucleotide sequence ID" value="NZ_FNXF01000005.1"/>
</dbReference>